<sequence>MSATVVTTVPLPSSTDIADISPYSYVPTRWVCIVMIVLFGISTLLHFLTTIRYRLWWLIPTACLAGGGELVGWAGRLWSSINIANTTPFKLQIILTIIAPTPFLASIFIIFTRVMDTLGTEYSRLSPRWYAKIFISCDIIALVIQGLGGGIAASSSTVSGEMRGAHIMLAGIIFQLVAMLVFCFLAIGYTLRFRKDRPVRAKVADSPYLRPWDKQLHLMAVGLALSTGFLLIRAIYRVAELGDGWEGVILRTEVYFDVFDGLMVAFAMLSLGIFNPGVLLYGPTTTRRKVEFVDMREKA</sequence>
<feature type="transmembrane region" description="Helical" evidence="5">
    <location>
        <begin position="216"/>
        <end position="236"/>
    </location>
</feature>
<evidence type="ECO:0000256" key="1">
    <source>
        <dbReference type="ARBA" id="ARBA00004141"/>
    </source>
</evidence>
<evidence type="ECO:0000256" key="2">
    <source>
        <dbReference type="ARBA" id="ARBA00022692"/>
    </source>
</evidence>
<dbReference type="OrthoDB" id="3358017at2759"/>
<evidence type="ECO:0000313" key="7">
    <source>
        <dbReference type="Proteomes" id="UP000053257"/>
    </source>
</evidence>
<gene>
    <name evidence="6" type="ORF">PHLGIDRAFT_129829</name>
</gene>
<keyword evidence="7" id="KW-1185">Reference proteome</keyword>
<dbReference type="InterPro" id="IPR007568">
    <property type="entry name" value="RTA1"/>
</dbReference>
<dbReference type="STRING" id="745531.A0A0C3S685"/>
<keyword evidence="3 5" id="KW-1133">Transmembrane helix</keyword>
<feature type="transmembrane region" description="Helical" evidence="5">
    <location>
        <begin position="165"/>
        <end position="191"/>
    </location>
</feature>
<evidence type="ECO:0008006" key="8">
    <source>
        <dbReference type="Google" id="ProtNLM"/>
    </source>
</evidence>
<accession>A0A0C3S685</accession>
<feature type="transmembrane region" description="Helical" evidence="5">
    <location>
        <begin position="262"/>
        <end position="282"/>
    </location>
</feature>
<proteinExistence type="predicted"/>
<feature type="transmembrane region" description="Helical" evidence="5">
    <location>
        <begin position="28"/>
        <end position="48"/>
    </location>
</feature>
<evidence type="ECO:0000256" key="4">
    <source>
        <dbReference type="ARBA" id="ARBA00023136"/>
    </source>
</evidence>
<evidence type="ECO:0000313" key="6">
    <source>
        <dbReference type="EMBL" id="KIP03970.1"/>
    </source>
</evidence>
<dbReference type="PANTHER" id="PTHR31465:SF9">
    <property type="entry name" value="SPHINGOID LONG-CHAIN BASE TRANSPORTER RSB1"/>
    <property type="match status" value="1"/>
</dbReference>
<reference evidence="6 7" key="1">
    <citation type="journal article" date="2014" name="PLoS Genet.">
        <title>Analysis of the Phlebiopsis gigantea genome, transcriptome and secretome provides insight into its pioneer colonization strategies of wood.</title>
        <authorList>
            <person name="Hori C."/>
            <person name="Ishida T."/>
            <person name="Igarashi K."/>
            <person name="Samejima M."/>
            <person name="Suzuki H."/>
            <person name="Master E."/>
            <person name="Ferreira P."/>
            <person name="Ruiz-Duenas F.J."/>
            <person name="Held B."/>
            <person name="Canessa P."/>
            <person name="Larrondo L.F."/>
            <person name="Schmoll M."/>
            <person name="Druzhinina I.S."/>
            <person name="Kubicek C.P."/>
            <person name="Gaskell J.A."/>
            <person name="Kersten P."/>
            <person name="St John F."/>
            <person name="Glasner J."/>
            <person name="Sabat G."/>
            <person name="Splinter BonDurant S."/>
            <person name="Syed K."/>
            <person name="Yadav J."/>
            <person name="Mgbeahuruike A.C."/>
            <person name="Kovalchuk A."/>
            <person name="Asiegbu F.O."/>
            <person name="Lackner G."/>
            <person name="Hoffmeister D."/>
            <person name="Rencoret J."/>
            <person name="Gutierrez A."/>
            <person name="Sun H."/>
            <person name="Lindquist E."/>
            <person name="Barry K."/>
            <person name="Riley R."/>
            <person name="Grigoriev I.V."/>
            <person name="Henrissat B."/>
            <person name="Kues U."/>
            <person name="Berka R.M."/>
            <person name="Martinez A.T."/>
            <person name="Covert S.F."/>
            <person name="Blanchette R.A."/>
            <person name="Cullen D."/>
        </authorList>
    </citation>
    <scope>NUCLEOTIDE SEQUENCE [LARGE SCALE GENOMIC DNA]</scope>
    <source>
        <strain evidence="6 7">11061_1 CR5-6</strain>
    </source>
</reference>
<keyword evidence="2 5" id="KW-0812">Transmembrane</keyword>
<organism evidence="6 7">
    <name type="scientific">Phlebiopsis gigantea (strain 11061_1 CR5-6)</name>
    <name type="common">White-rot fungus</name>
    <name type="synonym">Peniophora gigantea</name>
    <dbReference type="NCBI Taxonomy" id="745531"/>
    <lineage>
        <taxon>Eukaryota</taxon>
        <taxon>Fungi</taxon>
        <taxon>Dikarya</taxon>
        <taxon>Basidiomycota</taxon>
        <taxon>Agaricomycotina</taxon>
        <taxon>Agaricomycetes</taxon>
        <taxon>Polyporales</taxon>
        <taxon>Phanerochaetaceae</taxon>
        <taxon>Phlebiopsis</taxon>
    </lineage>
</organism>
<dbReference type="Pfam" id="PF04479">
    <property type="entry name" value="RTA1"/>
    <property type="match status" value="1"/>
</dbReference>
<dbReference type="EMBL" id="KN840592">
    <property type="protein sequence ID" value="KIP03970.1"/>
    <property type="molecule type" value="Genomic_DNA"/>
</dbReference>
<dbReference type="Proteomes" id="UP000053257">
    <property type="component" value="Unassembled WGS sequence"/>
</dbReference>
<evidence type="ECO:0000256" key="5">
    <source>
        <dbReference type="SAM" id="Phobius"/>
    </source>
</evidence>
<dbReference type="HOGENOM" id="CLU_033465_6_0_1"/>
<keyword evidence="4 5" id="KW-0472">Membrane</keyword>
<feature type="transmembrane region" description="Helical" evidence="5">
    <location>
        <begin position="55"/>
        <end position="73"/>
    </location>
</feature>
<feature type="transmembrane region" description="Helical" evidence="5">
    <location>
        <begin position="93"/>
        <end position="112"/>
    </location>
</feature>
<dbReference type="GO" id="GO:0000324">
    <property type="term" value="C:fungal-type vacuole"/>
    <property type="evidence" value="ECO:0007669"/>
    <property type="project" value="TreeGrafter"/>
</dbReference>
<dbReference type="GO" id="GO:0005886">
    <property type="term" value="C:plasma membrane"/>
    <property type="evidence" value="ECO:0007669"/>
    <property type="project" value="TreeGrafter"/>
</dbReference>
<name>A0A0C3S685_PHLG1</name>
<feature type="transmembrane region" description="Helical" evidence="5">
    <location>
        <begin position="133"/>
        <end position="153"/>
    </location>
</feature>
<dbReference type="PANTHER" id="PTHR31465">
    <property type="entry name" value="PROTEIN RTA1-RELATED"/>
    <property type="match status" value="1"/>
</dbReference>
<protein>
    <recommendedName>
        <fullName evidence="8">RTA1 like protein</fullName>
    </recommendedName>
</protein>
<evidence type="ECO:0000256" key="3">
    <source>
        <dbReference type="ARBA" id="ARBA00022989"/>
    </source>
</evidence>
<dbReference type="AlphaFoldDB" id="A0A0C3S685"/>
<comment type="subcellular location">
    <subcellularLocation>
        <location evidence="1">Membrane</location>
        <topology evidence="1">Multi-pass membrane protein</topology>
    </subcellularLocation>
</comment>